<dbReference type="InterPro" id="IPR029058">
    <property type="entry name" value="AB_hydrolase_fold"/>
</dbReference>
<dbReference type="PANTHER" id="PTHR48098:SF1">
    <property type="entry name" value="DIACYLGLYCEROL ACYLTRANSFERASE_MYCOLYLTRANSFERASE AG85A"/>
    <property type="match status" value="1"/>
</dbReference>
<dbReference type="InterPro" id="IPR000801">
    <property type="entry name" value="Esterase-like"/>
</dbReference>
<accession>A0ABU3WL90</accession>
<reference evidence="2 3" key="1">
    <citation type="submission" date="2019-10" db="EMBL/GenBank/DDBJ databases">
        <title>Draft Genome Assembly of Rhodococcus zopfii DSM44189.</title>
        <authorList>
            <person name="Sutton J.M."/>
            <person name="Akob D.M."/>
            <person name="Bushman T.J."/>
        </authorList>
    </citation>
    <scope>NUCLEOTIDE SEQUENCE [LARGE SCALE GENOMIC DNA]</scope>
    <source>
        <strain evidence="2 3">DSM 44189</strain>
    </source>
</reference>
<name>A0ABU3WL90_9NOCA</name>
<evidence type="ECO:0000256" key="1">
    <source>
        <dbReference type="SAM" id="MobiDB-lite"/>
    </source>
</evidence>
<comment type="caution">
    <text evidence="2">The sequence shown here is derived from an EMBL/GenBank/DDBJ whole genome shotgun (WGS) entry which is preliminary data.</text>
</comment>
<keyword evidence="3" id="KW-1185">Reference proteome</keyword>
<proteinExistence type="predicted"/>
<dbReference type="PANTHER" id="PTHR48098">
    <property type="entry name" value="ENTEROCHELIN ESTERASE-RELATED"/>
    <property type="match status" value="1"/>
</dbReference>
<dbReference type="InterPro" id="IPR050583">
    <property type="entry name" value="Mycobacterial_A85_antigen"/>
</dbReference>
<evidence type="ECO:0000313" key="2">
    <source>
        <dbReference type="EMBL" id="MDV2474747.1"/>
    </source>
</evidence>
<organism evidence="2 3">
    <name type="scientific">Rhodococcus zopfii</name>
    <dbReference type="NCBI Taxonomy" id="43772"/>
    <lineage>
        <taxon>Bacteria</taxon>
        <taxon>Bacillati</taxon>
        <taxon>Actinomycetota</taxon>
        <taxon>Actinomycetes</taxon>
        <taxon>Mycobacteriales</taxon>
        <taxon>Nocardiaceae</taxon>
        <taxon>Rhodococcus</taxon>
    </lineage>
</organism>
<sequence length="312" mass="33177">MPAAGVANAEPASGDISRSTAAHVDRVDSVTDRELTMYVYSPAMDRTVRLDVIRPADASGPRPVLYLLNGAGGGEDAATWQQQTDVREFFDDKDVNVVIPVGGAYSYYTDWQQDDQVLGRQRWTTFLTEELPPVLDQALGTSGRNAIAGMSMSGGSALALAADAPDLYQAVAAYSGCAQTSSEPGQNYVELVVHLGGGDVENMWGPVGGPEWIARDVTLNAEKLRGKALYISSGGGLPGPHEFSSAPNPVDYAVLGTIEAAVSQCNERLRNTLDGLGIEATYDLRPDGTHSWGYWQDALHDSWPMIAAAIGG</sequence>
<protein>
    <submittedName>
        <fullName evidence="2">Esterase family protein</fullName>
    </submittedName>
</protein>
<dbReference type="EMBL" id="WBMO01000001">
    <property type="protein sequence ID" value="MDV2474747.1"/>
    <property type="molecule type" value="Genomic_DNA"/>
</dbReference>
<feature type="region of interest" description="Disordered" evidence="1">
    <location>
        <begin position="1"/>
        <end position="20"/>
    </location>
</feature>
<dbReference type="Pfam" id="PF00756">
    <property type="entry name" value="Esterase"/>
    <property type="match status" value="1"/>
</dbReference>
<gene>
    <name evidence="2" type="ORF">F8M49_03620</name>
</gene>
<dbReference type="SUPFAM" id="SSF53474">
    <property type="entry name" value="alpha/beta-Hydrolases"/>
    <property type="match status" value="1"/>
</dbReference>
<dbReference type="Proteomes" id="UP001275440">
    <property type="component" value="Unassembled WGS sequence"/>
</dbReference>
<dbReference type="Gene3D" id="3.40.50.1820">
    <property type="entry name" value="alpha/beta hydrolase"/>
    <property type="match status" value="1"/>
</dbReference>
<evidence type="ECO:0000313" key="3">
    <source>
        <dbReference type="Proteomes" id="UP001275440"/>
    </source>
</evidence>